<comment type="subcellular location">
    <subcellularLocation>
        <location evidence="1">Secreted</location>
    </subcellularLocation>
</comment>
<sequence length="64" mass="6893">MAKIFFLVLIMATVLILAFDTTEAKRKIKCSDASQCSSYCSGLNCVDAKCLGGYCECLRCEGGV</sequence>
<keyword evidence="3" id="KW-0800">Toxin</keyword>
<dbReference type="AlphaFoldDB" id="A0A1B3IJ16"/>
<evidence type="ECO:0000313" key="5">
    <source>
        <dbReference type="EMBL" id="AOF40179.1"/>
    </source>
</evidence>
<dbReference type="InterPro" id="IPR036574">
    <property type="entry name" value="Scorpion_toxin-like_sf"/>
</dbReference>
<dbReference type="SUPFAM" id="SSF57095">
    <property type="entry name" value="Scorpion toxin-like"/>
    <property type="match status" value="1"/>
</dbReference>
<feature type="chain" id="PRO_5008548526" evidence="4">
    <location>
        <begin position="19"/>
        <end position="64"/>
    </location>
</feature>
<feature type="signal peptide" evidence="4">
    <location>
        <begin position="1"/>
        <end position="18"/>
    </location>
</feature>
<dbReference type="GO" id="GO:0005576">
    <property type="term" value="C:extracellular region"/>
    <property type="evidence" value="ECO:0007669"/>
    <property type="project" value="UniProtKB-SubCell"/>
</dbReference>
<dbReference type="EMBL" id="KU643087">
    <property type="protein sequence ID" value="AOF40179.1"/>
    <property type="molecule type" value="mRNA"/>
</dbReference>
<name>A0A1B3IJ16_9SCOR</name>
<evidence type="ECO:0000256" key="2">
    <source>
        <dbReference type="ARBA" id="ARBA00022525"/>
    </source>
</evidence>
<accession>A0A1B3IJ16</accession>
<dbReference type="GO" id="GO:0090729">
    <property type="term" value="F:toxin activity"/>
    <property type="evidence" value="ECO:0007669"/>
    <property type="project" value="UniProtKB-KW"/>
</dbReference>
<proteinExistence type="evidence at transcript level"/>
<reference evidence="5" key="1">
    <citation type="journal article" date="2016" name="J. Proteomics">
        <title>Transcriptomic analysis of the venom glands from the scorpion Hadogenes troglodytes revealed unique and extremely high diversity of the venom peptides.</title>
        <authorList>
            <person name="Zhong J."/>
            <person name="Zeng X.C."/>
            <person name="Zeng X."/>
            <person name="Nie Y."/>
            <person name="Zhang L."/>
            <person name="Wu S."/>
            <person name="Bao A."/>
        </authorList>
    </citation>
    <scope>NUCLEOTIDE SEQUENCE</scope>
</reference>
<organism evidence="5">
    <name type="scientific">Hadogenes troglodytes</name>
    <dbReference type="NCBI Taxonomy" id="1577150"/>
    <lineage>
        <taxon>Eukaryota</taxon>
        <taxon>Metazoa</taxon>
        <taxon>Ecdysozoa</taxon>
        <taxon>Arthropoda</taxon>
        <taxon>Chelicerata</taxon>
        <taxon>Arachnida</taxon>
        <taxon>Scorpiones</taxon>
        <taxon>Iurida</taxon>
        <taxon>Scorpionoidea</taxon>
        <taxon>Hemiscorpiidae</taxon>
        <taxon>Hadogenes</taxon>
    </lineage>
</organism>
<keyword evidence="2" id="KW-0964">Secreted</keyword>
<evidence type="ECO:0000256" key="3">
    <source>
        <dbReference type="ARBA" id="ARBA00022656"/>
    </source>
</evidence>
<protein>
    <submittedName>
        <fullName evidence="5">Venom peptide HtKTx1</fullName>
    </submittedName>
</protein>
<keyword evidence="4" id="KW-0732">Signal</keyword>
<evidence type="ECO:0000256" key="1">
    <source>
        <dbReference type="ARBA" id="ARBA00004613"/>
    </source>
</evidence>
<evidence type="ECO:0000256" key="4">
    <source>
        <dbReference type="SAM" id="SignalP"/>
    </source>
</evidence>